<keyword evidence="4" id="KW-0238">DNA-binding</keyword>
<dbReference type="InterPro" id="IPR013324">
    <property type="entry name" value="RNA_pol_sigma_r3/r4-like"/>
</dbReference>
<dbReference type="Pfam" id="PF04542">
    <property type="entry name" value="Sigma70_r2"/>
    <property type="match status" value="1"/>
</dbReference>
<keyword evidence="5" id="KW-0804">Transcription</keyword>
<evidence type="ECO:0000259" key="6">
    <source>
        <dbReference type="Pfam" id="PF04542"/>
    </source>
</evidence>
<sequence length="275" mass="32050">MNRNYLDEQFNSFKNELSSYVFRLVTSKELTEDIVHDTYLKVIDKMESFGERSSFKTWVFTIATNHSKNILKRQNKWVENAQDYGAMLHVKSKEHWDAFQNVFSATPDQLYEIKEHLNYCFNCMNKTLEIEQQVCLLLKEVYSFKVSEIIEITGLTEGKVKHAIANARKVLINIFEHRCAFVNQKGTCHQCSELTGMLNPKQDVHMKAKALKLSKAKNKENKERLLDLRLELVSVIDPLNSKNSLVTTYFLENSEKWVKEGKQKKVLENPSETKS</sequence>
<keyword evidence="8" id="KW-1185">Reference proteome</keyword>
<evidence type="ECO:0000256" key="3">
    <source>
        <dbReference type="ARBA" id="ARBA00023082"/>
    </source>
</evidence>
<dbReference type="RefSeq" id="WP_169675699.1">
    <property type="nucleotide sequence ID" value="NZ_JABBHF010000010.1"/>
</dbReference>
<evidence type="ECO:0000256" key="5">
    <source>
        <dbReference type="ARBA" id="ARBA00023163"/>
    </source>
</evidence>
<organism evidence="7 8">
    <name type="scientific">Flavivirga algicola</name>
    <dbReference type="NCBI Taxonomy" id="2729136"/>
    <lineage>
        <taxon>Bacteria</taxon>
        <taxon>Pseudomonadati</taxon>
        <taxon>Bacteroidota</taxon>
        <taxon>Flavobacteriia</taxon>
        <taxon>Flavobacteriales</taxon>
        <taxon>Flavobacteriaceae</taxon>
        <taxon>Flavivirga</taxon>
    </lineage>
</organism>
<comment type="caution">
    <text evidence="7">The sequence shown here is derived from an EMBL/GenBank/DDBJ whole genome shotgun (WGS) entry which is preliminary data.</text>
</comment>
<name>A0ABX1S1Z4_9FLAO</name>
<protein>
    <submittedName>
        <fullName evidence="7">RNA polymerase sigma factor</fullName>
    </submittedName>
</protein>
<dbReference type="InterPro" id="IPR036388">
    <property type="entry name" value="WH-like_DNA-bd_sf"/>
</dbReference>
<evidence type="ECO:0000313" key="7">
    <source>
        <dbReference type="EMBL" id="NMH89068.1"/>
    </source>
</evidence>
<dbReference type="SUPFAM" id="SSF88946">
    <property type="entry name" value="Sigma2 domain of RNA polymerase sigma factors"/>
    <property type="match status" value="1"/>
</dbReference>
<evidence type="ECO:0000313" key="8">
    <source>
        <dbReference type="Proteomes" id="UP000746690"/>
    </source>
</evidence>
<dbReference type="PANTHER" id="PTHR43133">
    <property type="entry name" value="RNA POLYMERASE ECF-TYPE SIGMA FACTO"/>
    <property type="match status" value="1"/>
</dbReference>
<dbReference type="NCBIfam" id="TIGR02937">
    <property type="entry name" value="sigma70-ECF"/>
    <property type="match status" value="1"/>
</dbReference>
<comment type="similarity">
    <text evidence="1">Belongs to the sigma-70 factor family. ECF subfamily.</text>
</comment>
<keyword evidence="3" id="KW-0731">Sigma factor</keyword>
<dbReference type="PANTHER" id="PTHR43133:SF8">
    <property type="entry name" value="RNA POLYMERASE SIGMA FACTOR HI_1459-RELATED"/>
    <property type="match status" value="1"/>
</dbReference>
<evidence type="ECO:0000256" key="2">
    <source>
        <dbReference type="ARBA" id="ARBA00023015"/>
    </source>
</evidence>
<dbReference type="SUPFAM" id="SSF88659">
    <property type="entry name" value="Sigma3 and sigma4 domains of RNA polymerase sigma factors"/>
    <property type="match status" value="1"/>
</dbReference>
<dbReference type="InterPro" id="IPR039425">
    <property type="entry name" value="RNA_pol_sigma-70-like"/>
</dbReference>
<dbReference type="EMBL" id="JABBHF010000010">
    <property type="protein sequence ID" value="NMH89068.1"/>
    <property type="molecule type" value="Genomic_DNA"/>
</dbReference>
<feature type="domain" description="RNA polymerase sigma-70 region 2" evidence="6">
    <location>
        <begin position="11"/>
        <end position="75"/>
    </location>
</feature>
<reference evidence="7 8" key="1">
    <citation type="submission" date="2020-04" db="EMBL/GenBank/DDBJ databases">
        <title>A Flavivirga sp. nov.</title>
        <authorList>
            <person name="Sun X."/>
        </authorList>
    </citation>
    <scope>NUCLEOTIDE SEQUENCE [LARGE SCALE GENOMIC DNA]</scope>
    <source>
        <strain evidence="7 8">Y03</strain>
    </source>
</reference>
<dbReference type="InterPro" id="IPR007627">
    <property type="entry name" value="RNA_pol_sigma70_r2"/>
</dbReference>
<dbReference type="Proteomes" id="UP000746690">
    <property type="component" value="Unassembled WGS sequence"/>
</dbReference>
<evidence type="ECO:0000256" key="4">
    <source>
        <dbReference type="ARBA" id="ARBA00023125"/>
    </source>
</evidence>
<evidence type="ECO:0000256" key="1">
    <source>
        <dbReference type="ARBA" id="ARBA00010641"/>
    </source>
</evidence>
<dbReference type="InterPro" id="IPR013325">
    <property type="entry name" value="RNA_pol_sigma_r2"/>
</dbReference>
<proteinExistence type="inferred from homology"/>
<dbReference type="Gene3D" id="1.10.1740.10">
    <property type="match status" value="1"/>
</dbReference>
<dbReference type="InterPro" id="IPR014284">
    <property type="entry name" value="RNA_pol_sigma-70_dom"/>
</dbReference>
<dbReference type="Gene3D" id="1.10.10.10">
    <property type="entry name" value="Winged helix-like DNA-binding domain superfamily/Winged helix DNA-binding domain"/>
    <property type="match status" value="1"/>
</dbReference>
<gene>
    <name evidence="7" type="ORF">HHX25_16270</name>
</gene>
<accession>A0ABX1S1Z4</accession>
<keyword evidence="2" id="KW-0805">Transcription regulation</keyword>